<dbReference type="EC" id="2.1.1.-" evidence="6"/>
<dbReference type="Proteomes" id="UP000049855">
    <property type="component" value="Unassembled WGS sequence"/>
</dbReference>
<dbReference type="Gene3D" id="3.40.50.150">
    <property type="entry name" value="Vaccinia Virus protein VP39"/>
    <property type="match status" value="1"/>
</dbReference>
<keyword evidence="8" id="KW-1185">Reference proteome</keyword>
<organism evidence="7 8">
    <name type="scientific">Sporomusa ovata</name>
    <dbReference type="NCBI Taxonomy" id="2378"/>
    <lineage>
        <taxon>Bacteria</taxon>
        <taxon>Bacillati</taxon>
        <taxon>Bacillota</taxon>
        <taxon>Negativicutes</taxon>
        <taxon>Selenomonadales</taxon>
        <taxon>Sporomusaceae</taxon>
        <taxon>Sporomusa</taxon>
    </lineage>
</organism>
<feature type="binding site" evidence="6">
    <location>
        <position position="148"/>
    </location>
    <ligand>
        <name>S-adenosyl-L-methionine</name>
        <dbReference type="ChEBI" id="CHEBI:59789"/>
    </ligand>
</feature>
<keyword evidence="5 6" id="KW-0949">S-adenosyl-L-methionine</keyword>
<keyword evidence="4 6" id="KW-0808">Transferase</keyword>
<comment type="function">
    <text evidence="6">Specifically methylates the N7 position of a guanine in 16S rRNA.</text>
</comment>
<evidence type="ECO:0000256" key="4">
    <source>
        <dbReference type="ARBA" id="ARBA00022679"/>
    </source>
</evidence>
<evidence type="ECO:0000256" key="5">
    <source>
        <dbReference type="ARBA" id="ARBA00022691"/>
    </source>
</evidence>
<keyword evidence="3 6" id="KW-0489">Methyltransferase</keyword>
<dbReference type="GO" id="GO:0005829">
    <property type="term" value="C:cytosol"/>
    <property type="evidence" value="ECO:0007669"/>
    <property type="project" value="TreeGrafter"/>
</dbReference>
<dbReference type="InterPro" id="IPR029063">
    <property type="entry name" value="SAM-dependent_MTases_sf"/>
</dbReference>
<evidence type="ECO:0000256" key="2">
    <source>
        <dbReference type="ARBA" id="ARBA00022552"/>
    </source>
</evidence>
<gene>
    <name evidence="6" type="primary">rsmG</name>
    <name evidence="7" type="ORF">SpAn4DRAFT_3619</name>
</gene>
<dbReference type="RefSeq" id="WP_021168833.1">
    <property type="nucleotide sequence ID" value="NZ_CTRP01000005.1"/>
</dbReference>
<protein>
    <recommendedName>
        <fullName evidence="6">Ribosomal RNA small subunit methyltransferase G</fullName>
        <ecNumber evidence="6">2.1.1.-</ecNumber>
    </recommendedName>
    <alternativeName>
        <fullName evidence="6">16S rRNA 7-methylguanosine methyltransferase</fullName>
        <shortName evidence="6">16S rRNA m7G methyltransferase</shortName>
    </alternativeName>
</protein>
<dbReference type="NCBIfam" id="TIGR00138">
    <property type="entry name" value="rsmG_gidB"/>
    <property type="match status" value="1"/>
</dbReference>
<dbReference type="CDD" id="cd02440">
    <property type="entry name" value="AdoMet_MTases"/>
    <property type="match status" value="1"/>
</dbReference>
<dbReference type="PANTHER" id="PTHR31760:SF0">
    <property type="entry name" value="S-ADENOSYL-L-METHIONINE-DEPENDENT METHYLTRANSFERASES SUPERFAMILY PROTEIN"/>
    <property type="match status" value="1"/>
</dbReference>
<feature type="binding site" evidence="6">
    <location>
        <position position="78"/>
    </location>
    <ligand>
        <name>S-adenosyl-L-methionine</name>
        <dbReference type="ChEBI" id="CHEBI:59789"/>
    </ligand>
</feature>
<feature type="binding site" evidence="6">
    <location>
        <begin position="129"/>
        <end position="130"/>
    </location>
    <ligand>
        <name>S-adenosyl-L-methionine</name>
        <dbReference type="ChEBI" id="CHEBI:59789"/>
    </ligand>
</feature>
<dbReference type="Pfam" id="PF02527">
    <property type="entry name" value="GidB"/>
    <property type="match status" value="1"/>
</dbReference>
<dbReference type="HAMAP" id="MF_00074">
    <property type="entry name" value="16SrRNA_methyltr_G"/>
    <property type="match status" value="1"/>
</dbReference>
<dbReference type="InterPro" id="IPR003682">
    <property type="entry name" value="rRNA_ssu_MeTfrase_G"/>
</dbReference>
<sequence>MTFYPVMAAVAEECGISLDKKQLEMFSRYYDLYTAWKGEDNPNYNPESREIAINSFLYPLSCYDAAIFPVGCRVIDIGTGGGIPGLPLKILRPDIELYLLDFQSDRLVFLQEVVARLGLSGVTMVHAWAEDIGNQRGHREQYQVALSRGLGSPMKVLVELALPLLSQGGHFIAFKGSRFQEDVAEAAEMMALLGGSAAKAMPVQLPGLENDRINIYIKKTAPTPANYPRPCFCKYASTIEKQRNLVKVFSTFAESLPADAKSNTVMSFLKLQGKQGGKSAAKQQQASCH</sequence>
<dbReference type="SUPFAM" id="SSF53335">
    <property type="entry name" value="S-adenosyl-L-methionine-dependent methyltransferases"/>
    <property type="match status" value="1"/>
</dbReference>
<dbReference type="GO" id="GO:0070043">
    <property type="term" value="F:rRNA (guanine-N7-)-methyltransferase activity"/>
    <property type="evidence" value="ECO:0007669"/>
    <property type="project" value="UniProtKB-UniRule"/>
</dbReference>
<keyword evidence="2 6" id="KW-0698">rRNA processing</keyword>
<dbReference type="EMBL" id="CTRP01000005">
    <property type="protein sequence ID" value="CQR71753.1"/>
    <property type="molecule type" value="Genomic_DNA"/>
</dbReference>
<proteinExistence type="inferred from homology"/>
<evidence type="ECO:0000256" key="6">
    <source>
        <dbReference type="HAMAP-Rule" id="MF_00074"/>
    </source>
</evidence>
<accession>A0A0U1KXV0</accession>
<evidence type="ECO:0000313" key="7">
    <source>
        <dbReference type="EMBL" id="CQR71753.1"/>
    </source>
</evidence>
<evidence type="ECO:0000313" key="8">
    <source>
        <dbReference type="Proteomes" id="UP000049855"/>
    </source>
</evidence>
<reference evidence="8" key="1">
    <citation type="submission" date="2015-03" db="EMBL/GenBank/DDBJ databases">
        <authorList>
            <person name="Nijsse Bart"/>
        </authorList>
    </citation>
    <scope>NUCLEOTIDE SEQUENCE [LARGE SCALE GENOMIC DNA]</scope>
</reference>
<comment type="similarity">
    <text evidence="6">Belongs to the methyltransferase superfamily. RNA methyltransferase RsmG family.</text>
</comment>
<evidence type="ECO:0000256" key="1">
    <source>
        <dbReference type="ARBA" id="ARBA00022490"/>
    </source>
</evidence>
<evidence type="ECO:0000256" key="3">
    <source>
        <dbReference type="ARBA" id="ARBA00022603"/>
    </source>
</evidence>
<comment type="subcellular location">
    <subcellularLocation>
        <location evidence="6">Cytoplasm</location>
    </subcellularLocation>
</comment>
<name>A0A0U1KXV0_9FIRM</name>
<keyword evidence="1 6" id="KW-0963">Cytoplasm</keyword>
<dbReference type="AlphaFoldDB" id="A0A0U1KXV0"/>
<dbReference type="PANTHER" id="PTHR31760">
    <property type="entry name" value="S-ADENOSYL-L-METHIONINE-DEPENDENT METHYLTRANSFERASES SUPERFAMILY PROTEIN"/>
    <property type="match status" value="1"/>
</dbReference>
<comment type="caution">
    <text evidence="6">Lacks conserved residue(s) required for the propagation of feature annotation.</text>
</comment>